<evidence type="ECO:0000313" key="3">
    <source>
        <dbReference type="EMBL" id="MEK8028099.1"/>
    </source>
</evidence>
<proteinExistence type="predicted"/>
<evidence type="ECO:0000313" key="4">
    <source>
        <dbReference type="Proteomes" id="UP001368500"/>
    </source>
</evidence>
<keyword evidence="4" id="KW-1185">Reference proteome</keyword>
<keyword evidence="3" id="KW-0560">Oxidoreductase</keyword>
<sequence length="153" mass="16884">MALDKPYTDIPGTTIFDAEQSRKGYHLNQFCMSLMKAPNRERFKADERAYLDEWPMTEDQKLAVLARDLNRCISLGGNIYFLAKIGATDGKSFQYMAATMTGMTQDEYMAMMLAGGRSVEGNRYLGENGDAQPHNQPQGAGGQAARASAAQKN</sequence>
<dbReference type="NCBIfam" id="NF009917">
    <property type="entry name" value="PRK13377.1"/>
    <property type="match status" value="1"/>
</dbReference>
<evidence type="ECO:0000256" key="1">
    <source>
        <dbReference type="SAM" id="MobiDB-lite"/>
    </source>
</evidence>
<dbReference type="Gene3D" id="1.10.700.10">
    <property type="entry name" value="Dioxygenase LigAB, LigA subunit"/>
    <property type="match status" value="1"/>
</dbReference>
<dbReference type="InterPro" id="IPR011986">
    <property type="entry name" value="Xdiol_dOase_LigA"/>
</dbReference>
<dbReference type="Pfam" id="PF07746">
    <property type="entry name" value="LigA"/>
    <property type="match status" value="1"/>
</dbReference>
<feature type="domain" description="Extradiol ring-cleavage dioxygenase LigAB LigA subunit" evidence="2">
    <location>
        <begin position="27"/>
        <end position="112"/>
    </location>
</feature>
<dbReference type="InterPro" id="IPR036622">
    <property type="entry name" value="LigA_sf"/>
</dbReference>
<dbReference type="RefSeq" id="WP_341375882.1">
    <property type="nucleotide sequence ID" value="NZ_JBBUTF010000019.1"/>
</dbReference>
<dbReference type="Proteomes" id="UP001368500">
    <property type="component" value="Unassembled WGS sequence"/>
</dbReference>
<comment type="caution">
    <text evidence="3">The sequence shown here is derived from an EMBL/GenBank/DDBJ whole genome shotgun (WGS) entry which is preliminary data.</text>
</comment>
<feature type="region of interest" description="Disordered" evidence="1">
    <location>
        <begin position="122"/>
        <end position="153"/>
    </location>
</feature>
<dbReference type="GO" id="GO:0018579">
    <property type="term" value="F:protocatechuate 4,5-dioxygenase activity"/>
    <property type="evidence" value="ECO:0007669"/>
    <property type="project" value="UniProtKB-EC"/>
</dbReference>
<dbReference type="EMBL" id="JBBUTF010000019">
    <property type="protein sequence ID" value="MEK8028099.1"/>
    <property type="molecule type" value="Genomic_DNA"/>
</dbReference>
<dbReference type="SUPFAM" id="SSF48076">
    <property type="entry name" value="LigA subunit of an aromatic-ring-opening dioxygenase LigAB"/>
    <property type="match status" value="1"/>
</dbReference>
<evidence type="ECO:0000259" key="2">
    <source>
        <dbReference type="Pfam" id="PF07746"/>
    </source>
</evidence>
<dbReference type="EC" id="1.13.11.8" evidence="3"/>
<reference evidence="3 4" key="1">
    <citation type="submission" date="2024-04" db="EMBL/GenBank/DDBJ databases">
        <title>Novel species of the genus Ideonella isolated from streams.</title>
        <authorList>
            <person name="Lu H."/>
        </authorList>
    </citation>
    <scope>NUCLEOTIDE SEQUENCE [LARGE SCALE GENOMIC DNA]</scope>
    <source>
        <strain evidence="3 4">BYS139W</strain>
    </source>
</reference>
<organism evidence="3 4">
    <name type="scientific">Pseudaquabacterium rugosum</name>
    <dbReference type="NCBI Taxonomy" id="2984194"/>
    <lineage>
        <taxon>Bacteria</taxon>
        <taxon>Pseudomonadati</taxon>
        <taxon>Pseudomonadota</taxon>
        <taxon>Betaproteobacteria</taxon>
        <taxon>Burkholderiales</taxon>
        <taxon>Sphaerotilaceae</taxon>
        <taxon>Pseudaquabacterium</taxon>
    </lineage>
</organism>
<accession>A0ABU9BEB3</accession>
<dbReference type="InterPro" id="IPR014159">
    <property type="entry name" value="PCA_LigA"/>
</dbReference>
<dbReference type="NCBIfam" id="TIGR02792">
    <property type="entry name" value="PCA_ligA"/>
    <property type="match status" value="1"/>
</dbReference>
<feature type="compositionally biased region" description="Low complexity" evidence="1">
    <location>
        <begin position="131"/>
        <end position="153"/>
    </location>
</feature>
<dbReference type="CDD" id="cd07924">
    <property type="entry name" value="PCA_45_Doxase_A"/>
    <property type="match status" value="1"/>
</dbReference>
<name>A0ABU9BEB3_9BURK</name>
<gene>
    <name evidence="3" type="primary">ligA</name>
    <name evidence="3" type="ORF">AACH11_19225</name>
</gene>
<protein>
    <submittedName>
        <fullName evidence="3">Protocatechuate 4,5-dioxygenase subunit alpha</fullName>
        <ecNumber evidence="3">1.13.11.8</ecNumber>
    </submittedName>
</protein>